<name>A0A5N6E791_9EURO</name>
<organism evidence="1 2">
    <name type="scientific">Aspergillus novoparasiticus</name>
    <dbReference type="NCBI Taxonomy" id="986946"/>
    <lineage>
        <taxon>Eukaryota</taxon>
        <taxon>Fungi</taxon>
        <taxon>Dikarya</taxon>
        <taxon>Ascomycota</taxon>
        <taxon>Pezizomycotina</taxon>
        <taxon>Eurotiomycetes</taxon>
        <taxon>Eurotiomycetidae</taxon>
        <taxon>Eurotiales</taxon>
        <taxon>Aspergillaceae</taxon>
        <taxon>Aspergillus</taxon>
        <taxon>Aspergillus subgen. Circumdati</taxon>
    </lineage>
</organism>
<evidence type="ECO:0008006" key="3">
    <source>
        <dbReference type="Google" id="ProtNLM"/>
    </source>
</evidence>
<evidence type="ECO:0000313" key="1">
    <source>
        <dbReference type="EMBL" id="KAB8213238.1"/>
    </source>
</evidence>
<proteinExistence type="predicted"/>
<evidence type="ECO:0000313" key="2">
    <source>
        <dbReference type="Proteomes" id="UP000326799"/>
    </source>
</evidence>
<dbReference type="EMBL" id="ML733659">
    <property type="protein sequence ID" value="KAB8213238.1"/>
    <property type="molecule type" value="Genomic_DNA"/>
</dbReference>
<protein>
    <recommendedName>
        <fullName evidence="3">Enoyl reductase (ER) domain-containing protein</fullName>
    </recommendedName>
</protein>
<dbReference type="InterPro" id="IPR011032">
    <property type="entry name" value="GroES-like_sf"/>
</dbReference>
<accession>A0A5N6E791</accession>
<dbReference type="AlphaFoldDB" id="A0A5N6E791"/>
<reference evidence="1 2" key="1">
    <citation type="submission" date="2019-04" db="EMBL/GenBank/DDBJ databases">
        <title>Fungal friends and foes A comparative genomics study of 23 Aspergillus species from section Flavi.</title>
        <authorList>
            <consortium name="DOE Joint Genome Institute"/>
            <person name="Kjaerbolling I."/>
            <person name="Vesth T.C."/>
            <person name="Frisvad J.C."/>
            <person name="Nybo J.L."/>
            <person name="Theobald S."/>
            <person name="Kildgaard S."/>
            <person name="Petersen T.I."/>
            <person name="Kuo A."/>
            <person name="Sato A."/>
            <person name="Lyhne E.K."/>
            <person name="Kogle M.E."/>
            <person name="Wiebenga A."/>
            <person name="Kun R.S."/>
            <person name="Lubbers R.J."/>
            <person name="Makela M.R."/>
            <person name="Barry K."/>
            <person name="Chovatia M."/>
            <person name="Clum A."/>
            <person name="Daum C."/>
            <person name="Haridas S."/>
            <person name="He G."/>
            <person name="LaButti K."/>
            <person name="Lipzen A."/>
            <person name="Mondo S."/>
            <person name="Pangilinan J."/>
            <person name="Riley R."/>
            <person name="Salamov A."/>
            <person name="Simmons B.A."/>
            <person name="Magnuson J.K."/>
            <person name="Henrissat B."/>
            <person name="Mortensen U.H."/>
            <person name="Larsen T.O."/>
            <person name="De vries R.P."/>
            <person name="Grigoriev I.V."/>
            <person name="Machida M."/>
            <person name="Baker S.E."/>
            <person name="Andersen M.R."/>
        </authorList>
    </citation>
    <scope>NUCLEOTIDE SEQUENCE [LARGE SCALE GENOMIC DNA]</scope>
    <source>
        <strain evidence="1 2">CBS 126849</strain>
    </source>
</reference>
<keyword evidence="2" id="KW-1185">Reference proteome</keyword>
<dbReference type="Gene3D" id="3.90.180.10">
    <property type="entry name" value="Medium-chain alcohol dehydrogenases, catalytic domain"/>
    <property type="match status" value="1"/>
</dbReference>
<sequence length="105" mass="11952">MTMRTREKSRKELEFRPCGSDLLVARVTSNTVANAFIRREIHEKTNSIQPFYQRGRRLKIEIASPGSLDTLYFVDDNVDTLGDDEIDIEVKASGLNFKDIVVTMG</sequence>
<gene>
    <name evidence="1" type="ORF">BDV33DRAFT_210406</name>
</gene>
<dbReference type="SUPFAM" id="SSF50129">
    <property type="entry name" value="GroES-like"/>
    <property type="match status" value="1"/>
</dbReference>
<dbReference type="Proteomes" id="UP000326799">
    <property type="component" value="Unassembled WGS sequence"/>
</dbReference>